<evidence type="ECO:0000256" key="1">
    <source>
        <dbReference type="SAM" id="SignalP"/>
    </source>
</evidence>
<dbReference type="EMBL" id="JFHC01000028">
    <property type="protein sequence ID" value="KDR41404.1"/>
    <property type="molecule type" value="Genomic_DNA"/>
</dbReference>
<organism evidence="2 3">
    <name type="scientific">Caballeronia glathei</name>
    <dbReference type="NCBI Taxonomy" id="60547"/>
    <lineage>
        <taxon>Bacteria</taxon>
        <taxon>Pseudomonadati</taxon>
        <taxon>Pseudomonadota</taxon>
        <taxon>Betaproteobacteria</taxon>
        <taxon>Burkholderiales</taxon>
        <taxon>Burkholderiaceae</taxon>
        <taxon>Caballeronia</taxon>
    </lineage>
</organism>
<keyword evidence="1" id="KW-0732">Signal</keyword>
<dbReference type="Proteomes" id="UP000027466">
    <property type="component" value="Unassembled WGS sequence"/>
</dbReference>
<comment type="caution">
    <text evidence="2">The sequence shown here is derived from an EMBL/GenBank/DDBJ whole genome shotgun (WGS) entry which is preliminary data.</text>
</comment>
<evidence type="ECO:0000313" key="3">
    <source>
        <dbReference type="Proteomes" id="UP000027466"/>
    </source>
</evidence>
<gene>
    <name evidence="2" type="ORF">BG61_18080</name>
</gene>
<keyword evidence="3" id="KW-1185">Reference proteome</keyword>
<sequence>MHLKIRYSRRLLTPVLALALLMAHGANCVAQVPSSESSAAAIDVVVEMTGRVERIDASKHLVTLRGPRGNLAEVEVDPAAGDVSKLKVGDMIHVAYKGEVLVSAEKVSSKGIRSRVESDVTVPASGGTAASARHIKVVATVQKIDLKKRQVTLRGPRHTVTLQVASDVPLEQLKVGDDIRAEYVGAVAVRVTRPGANVQ</sequence>
<dbReference type="AlphaFoldDB" id="A0A069PNC7"/>
<feature type="signal peptide" evidence="1">
    <location>
        <begin position="1"/>
        <end position="30"/>
    </location>
</feature>
<evidence type="ECO:0008006" key="4">
    <source>
        <dbReference type="Google" id="ProtNLM"/>
    </source>
</evidence>
<accession>A0A069PNC7</accession>
<protein>
    <recommendedName>
        <fullName evidence="4">Transporter</fullName>
    </recommendedName>
</protein>
<reference evidence="2 3" key="1">
    <citation type="submission" date="2014-03" db="EMBL/GenBank/DDBJ databases">
        <title>Draft Genome Sequences of Four Burkholderia Strains.</title>
        <authorList>
            <person name="Liu X.Y."/>
            <person name="Li C.X."/>
            <person name="Xu J.H."/>
        </authorList>
    </citation>
    <scope>NUCLEOTIDE SEQUENCE [LARGE SCALE GENOMIC DNA]</scope>
    <source>
        <strain evidence="2 3">DSM 50014</strain>
    </source>
</reference>
<proteinExistence type="predicted"/>
<dbReference type="RefSeq" id="WP_035938760.1">
    <property type="nucleotide sequence ID" value="NZ_CADFFX010000015.1"/>
</dbReference>
<feature type="chain" id="PRO_5007372242" description="Transporter" evidence="1">
    <location>
        <begin position="31"/>
        <end position="199"/>
    </location>
</feature>
<name>A0A069PNC7_9BURK</name>
<evidence type="ECO:0000313" key="2">
    <source>
        <dbReference type="EMBL" id="KDR41404.1"/>
    </source>
</evidence>